<evidence type="ECO:0000256" key="6">
    <source>
        <dbReference type="ARBA" id="ARBA00022837"/>
    </source>
</evidence>
<dbReference type="SUPFAM" id="SSF56112">
    <property type="entry name" value="Protein kinase-like (PK-like)"/>
    <property type="match status" value="1"/>
</dbReference>
<comment type="similarity">
    <text evidence="8">Belongs to the protein kinase superfamily. Ser/Thr protein kinase family. CDPK subfamily.</text>
</comment>
<dbReference type="Gene3D" id="1.10.510.10">
    <property type="entry name" value="Transferase(Phosphotransferase) domain 1"/>
    <property type="match status" value="1"/>
</dbReference>
<keyword evidence="2" id="KW-0723">Serine/threonine-protein kinase</keyword>
<comment type="cofactor">
    <cofactor evidence="1">
        <name>Mg(2+)</name>
        <dbReference type="ChEBI" id="CHEBI:18420"/>
    </cofactor>
</comment>
<dbReference type="InterPro" id="IPR002048">
    <property type="entry name" value="EF_hand_dom"/>
</dbReference>
<dbReference type="FunFam" id="1.10.238.10:FF:000001">
    <property type="entry name" value="Calmodulin 1"/>
    <property type="match status" value="1"/>
</dbReference>
<dbReference type="EMBL" id="HBII01021316">
    <property type="protein sequence ID" value="CAE0349941.1"/>
    <property type="molecule type" value="Transcribed_RNA"/>
</dbReference>
<dbReference type="Gene3D" id="1.10.238.10">
    <property type="entry name" value="EF-hand"/>
    <property type="match status" value="2"/>
</dbReference>
<evidence type="ECO:0000256" key="4">
    <source>
        <dbReference type="ARBA" id="ARBA00022741"/>
    </source>
</evidence>
<gene>
    <name evidence="11" type="ORF">EHAR0213_LOCUS8854</name>
</gene>
<sequence length="324" mass="37336">MFESKDEDANLKLIDFGLSCSYYRVDQFGAGKYCRMSTKAGTAYFMAPEVLTENYTNACDMWSIGVILYIMLCGYPPFDGDTEEDILNAVTRQEYYFNDDVWNNVSEEAKDLISNLLVPEDKRLSPKEALKHPWVALNTKKKVKVKAELNTAHIQRLRKFHKIENFKKVVLTFIASRTTDKEVVEQMNIFNRLDKNKDGYITIHELKSALKSYYNEDELKEILKGVDTDKNGAINYTEFIAATLDKMLIRDKTKIEKAFKVLDKNGDGSINAFDLQQVLGDSRTQFFDPSIFKDILRECDIDKDGSVTFDEFHRCITQTMDSLN</sequence>
<evidence type="ECO:0000256" key="7">
    <source>
        <dbReference type="ARBA" id="ARBA00022840"/>
    </source>
</evidence>
<evidence type="ECO:0000256" key="5">
    <source>
        <dbReference type="ARBA" id="ARBA00022777"/>
    </source>
</evidence>
<dbReference type="PROSITE" id="PS50011">
    <property type="entry name" value="PROTEIN_KINASE_DOM"/>
    <property type="match status" value="1"/>
</dbReference>
<dbReference type="AlphaFoldDB" id="A0A7S3JAF4"/>
<evidence type="ECO:0000256" key="2">
    <source>
        <dbReference type="ARBA" id="ARBA00022527"/>
    </source>
</evidence>
<keyword evidence="5" id="KW-0418">Kinase</keyword>
<evidence type="ECO:0000259" key="10">
    <source>
        <dbReference type="PROSITE" id="PS50222"/>
    </source>
</evidence>
<dbReference type="GO" id="GO:0004674">
    <property type="term" value="F:protein serine/threonine kinase activity"/>
    <property type="evidence" value="ECO:0007669"/>
    <property type="project" value="UniProtKB-KW"/>
</dbReference>
<dbReference type="SMART" id="SM00220">
    <property type="entry name" value="S_TKc"/>
    <property type="match status" value="1"/>
</dbReference>
<accession>A0A7S3JAF4</accession>
<name>A0A7S3JAF4_9SPIT</name>
<keyword evidence="4" id="KW-0547">Nucleotide-binding</keyword>
<dbReference type="InterPro" id="IPR011009">
    <property type="entry name" value="Kinase-like_dom_sf"/>
</dbReference>
<dbReference type="GO" id="GO:0005509">
    <property type="term" value="F:calcium ion binding"/>
    <property type="evidence" value="ECO:0007669"/>
    <property type="project" value="InterPro"/>
</dbReference>
<feature type="domain" description="EF-hand" evidence="10">
    <location>
        <begin position="287"/>
        <end position="322"/>
    </location>
</feature>
<dbReference type="PROSITE" id="PS00018">
    <property type="entry name" value="EF_HAND_1"/>
    <property type="match status" value="4"/>
</dbReference>
<dbReference type="PANTHER" id="PTHR24349">
    <property type="entry name" value="SERINE/THREONINE-PROTEIN KINASE"/>
    <property type="match status" value="1"/>
</dbReference>
<evidence type="ECO:0000256" key="8">
    <source>
        <dbReference type="ARBA" id="ARBA00024334"/>
    </source>
</evidence>
<evidence type="ECO:0000259" key="9">
    <source>
        <dbReference type="PROSITE" id="PS50011"/>
    </source>
</evidence>
<keyword evidence="3" id="KW-0808">Transferase</keyword>
<feature type="domain" description="Protein kinase" evidence="9">
    <location>
        <begin position="1"/>
        <end position="135"/>
    </location>
</feature>
<evidence type="ECO:0000313" key="11">
    <source>
        <dbReference type="EMBL" id="CAE0349941.1"/>
    </source>
</evidence>
<dbReference type="GO" id="GO:0005524">
    <property type="term" value="F:ATP binding"/>
    <property type="evidence" value="ECO:0007669"/>
    <property type="project" value="UniProtKB-KW"/>
</dbReference>
<dbReference type="InterPro" id="IPR018247">
    <property type="entry name" value="EF_Hand_1_Ca_BS"/>
</dbReference>
<organism evidence="11">
    <name type="scientific">Euplotes harpa</name>
    <dbReference type="NCBI Taxonomy" id="151035"/>
    <lineage>
        <taxon>Eukaryota</taxon>
        <taxon>Sar</taxon>
        <taxon>Alveolata</taxon>
        <taxon>Ciliophora</taxon>
        <taxon>Intramacronucleata</taxon>
        <taxon>Spirotrichea</taxon>
        <taxon>Hypotrichia</taxon>
        <taxon>Euplotida</taxon>
        <taxon>Euplotidae</taxon>
        <taxon>Euplotes</taxon>
    </lineage>
</organism>
<dbReference type="Pfam" id="PF13499">
    <property type="entry name" value="EF-hand_7"/>
    <property type="match status" value="2"/>
</dbReference>
<proteinExistence type="inferred from homology"/>
<dbReference type="SUPFAM" id="SSF47473">
    <property type="entry name" value="EF-hand"/>
    <property type="match status" value="1"/>
</dbReference>
<reference evidence="11" key="1">
    <citation type="submission" date="2021-01" db="EMBL/GenBank/DDBJ databases">
        <authorList>
            <person name="Corre E."/>
            <person name="Pelletier E."/>
            <person name="Niang G."/>
            <person name="Scheremetjew M."/>
            <person name="Finn R."/>
            <person name="Kale V."/>
            <person name="Holt S."/>
            <person name="Cochrane G."/>
            <person name="Meng A."/>
            <person name="Brown T."/>
            <person name="Cohen L."/>
        </authorList>
    </citation>
    <scope>NUCLEOTIDE SEQUENCE</scope>
    <source>
        <strain evidence="11">FSP1.4</strain>
    </source>
</reference>
<evidence type="ECO:0000256" key="3">
    <source>
        <dbReference type="ARBA" id="ARBA00022679"/>
    </source>
</evidence>
<feature type="domain" description="EF-hand" evidence="10">
    <location>
        <begin position="217"/>
        <end position="249"/>
    </location>
</feature>
<evidence type="ECO:0000256" key="1">
    <source>
        <dbReference type="ARBA" id="ARBA00001946"/>
    </source>
</evidence>
<dbReference type="Pfam" id="PF00069">
    <property type="entry name" value="Pkinase"/>
    <property type="match status" value="1"/>
</dbReference>
<dbReference type="PROSITE" id="PS50222">
    <property type="entry name" value="EF_HAND_2"/>
    <property type="match status" value="4"/>
</dbReference>
<evidence type="ECO:0008006" key="12">
    <source>
        <dbReference type="Google" id="ProtNLM"/>
    </source>
</evidence>
<dbReference type="InterPro" id="IPR050205">
    <property type="entry name" value="CDPK_Ser/Thr_kinases"/>
</dbReference>
<dbReference type="InterPro" id="IPR011992">
    <property type="entry name" value="EF-hand-dom_pair"/>
</dbReference>
<protein>
    <recommendedName>
        <fullName evidence="12">Calcium-dependent protein kinase</fullName>
    </recommendedName>
</protein>
<feature type="domain" description="EF-hand" evidence="10">
    <location>
        <begin position="181"/>
        <end position="216"/>
    </location>
</feature>
<keyword evidence="6" id="KW-0106">Calcium</keyword>
<feature type="domain" description="EF-hand" evidence="10">
    <location>
        <begin position="250"/>
        <end position="285"/>
    </location>
</feature>
<keyword evidence="7" id="KW-0067">ATP-binding</keyword>
<dbReference type="SMART" id="SM00054">
    <property type="entry name" value="EFh"/>
    <property type="match status" value="4"/>
</dbReference>
<dbReference type="InterPro" id="IPR000719">
    <property type="entry name" value="Prot_kinase_dom"/>
</dbReference>